<gene>
    <name evidence="8" type="ORF">DIURU_005668</name>
</gene>
<keyword evidence="3 6" id="KW-0812">Transmembrane</keyword>
<evidence type="ECO:0000256" key="3">
    <source>
        <dbReference type="ARBA" id="ARBA00022692"/>
    </source>
</evidence>
<dbReference type="EMBL" id="SWFT01000163">
    <property type="protein sequence ID" value="KAA8896656.1"/>
    <property type="molecule type" value="Genomic_DNA"/>
</dbReference>
<proteinExistence type="predicted"/>
<evidence type="ECO:0000256" key="1">
    <source>
        <dbReference type="ARBA" id="ARBA00004141"/>
    </source>
</evidence>
<name>A0A642UCC0_DIURU</name>
<feature type="transmembrane region" description="Helical" evidence="6">
    <location>
        <begin position="162"/>
        <end position="184"/>
    </location>
</feature>
<evidence type="ECO:0000259" key="7">
    <source>
        <dbReference type="PROSITE" id="PS50850"/>
    </source>
</evidence>
<accession>A0A642UCC0</accession>
<feature type="transmembrane region" description="Helical" evidence="6">
    <location>
        <begin position="471"/>
        <end position="495"/>
    </location>
</feature>
<dbReference type="GeneID" id="54784319"/>
<dbReference type="AlphaFoldDB" id="A0A642UCC0"/>
<evidence type="ECO:0000256" key="5">
    <source>
        <dbReference type="ARBA" id="ARBA00023136"/>
    </source>
</evidence>
<dbReference type="InterPro" id="IPR020846">
    <property type="entry name" value="MFS_dom"/>
</dbReference>
<feature type="transmembrane region" description="Helical" evidence="6">
    <location>
        <begin position="112"/>
        <end position="131"/>
    </location>
</feature>
<dbReference type="Gene3D" id="1.20.1250.20">
    <property type="entry name" value="MFS general substrate transporter like domains"/>
    <property type="match status" value="2"/>
</dbReference>
<dbReference type="PANTHER" id="PTHR23504">
    <property type="entry name" value="MAJOR FACILITATOR SUPERFAMILY DOMAIN-CONTAINING PROTEIN 10"/>
    <property type="match status" value="1"/>
</dbReference>
<protein>
    <recommendedName>
        <fullName evidence="7">Major facilitator superfamily (MFS) profile domain-containing protein</fullName>
    </recommendedName>
</protein>
<dbReference type="InterPro" id="IPR011701">
    <property type="entry name" value="MFS"/>
</dbReference>
<dbReference type="GO" id="GO:0016020">
    <property type="term" value="C:membrane"/>
    <property type="evidence" value="ECO:0007669"/>
    <property type="project" value="UniProtKB-SubCell"/>
</dbReference>
<dbReference type="Pfam" id="PF07690">
    <property type="entry name" value="MFS_1"/>
    <property type="match status" value="1"/>
</dbReference>
<dbReference type="VEuPathDB" id="FungiDB:DIURU_005668"/>
<feature type="transmembrane region" description="Helical" evidence="6">
    <location>
        <begin position="327"/>
        <end position="349"/>
    </location>
</feature>
<keyword evidence="9" id="KW-1185">Reference proteome</keyword>
<evidence type="ECO:0000313" key="8">
    <source>
        <dbReference type="EMBL" id="KAA8896656.1"/>
    </source>
</evidence>
<evidence type="ECO:0000256" key="2">
    <source>
        <dbReference type="ARBA" id="ARBA00022448"/>
    </source>
</evidence>
<feature type="transmembrane region" description="Helical" evidence="6">
    <location>
        <begin position="507"/>
        <end position="527"/>
    </location>
</feature>
<keyword evidence="5 6" id="KW-0472">Membrane</keyword>
<reference evidence="8 9" key="1">
    <citation type="submission" date="2019-07" db="EMBL/GenBank/DDBJ databases">
        <title>Genome assembly of two rare yeast pathogens: Diutina rugosa and Trichomonascus ciferrii.</title>
        <authorList>
            <person name="Mixao V."/>
            <person name="Saus E."/>
            <person name="Hansen A."/>
            <person name="Lass-Flor C."/>
            <person name="Gabaldon T."/>
        </authorList>
    </citation>
    <scope>NUCLEOTIDE SEQUENCE [LARGE SCALE GENOMIC DNA]</scope>
    <source>
        <strain evidence="8 9">CBS 613</strain>
    </source>
</reference>
<feature type="transmembrane region" description="Helical" evidence="6">
    <location>
        <begin position="369"/>
        <end position="392"/>
    </location>
</feature>
<feature type="transmembrane region" description="Helical" evidence="6">
    <location>
        <begin position="55"/>
        <end position="73"/>
    </location>
</feature>
<dbReference type="Proteomes" id="UP000449547">
    <property type="component" value="Unassembled WGS sequence"/>
</dbReference>
<keyword evidence="4 6" id="KW-1133">Transmembrane helix</keyword>
<dbReference type="OMA" id="AWWACGI"/>
<dbReference type="PROSITE" id="PS50850">
    <property type="entry name" value="MFS"/>
    <property type="match status" value="1"/>
</dbReference>
<comment type="caution">
    <text evidence="8">The sequence shown here is derived from an EMBL/GenBank/DDBJ whole genome shotgun (WGS) entry which is preliminary data.</text>
</comment>
<dbReference type="OrthoDB" id="10262656at2759"/>
<evidence type="ECO:0000256" key="6">
    <source>
        <dbReference type="SAM" id="Phobius"/>
    </source>
</evidence>
<organism evidence="8 9">
    <name type="scientific">Diutina rugosa</name>
    <name type="common">Yeast</name>
    <name type="synonym">Candida rugosa</name>
    <dbReference type="NCBI Taxonomy" id="5481"/>
    <lineage>
        <taxon>Eukaryota</taxon>
        <taxon>Fungi</taxon>
        <taxon>Dikarya</taxon>
        <taxon>Ascomycota</taxon>
        <taxon>Saccharomycotina</taxon>
        <taxon>Pichiomycetes</taxon>
        <taxon>Debaryomycetaceae</taxon>
        <taxon>Diutina</taxon>
    </lineage>
</organism>
<sequence length="533" mass="59154">MFPYVYFMVRDFGVAKEKADIATYSGYLSGSFAFFQFLCSVQWGYASDRFGRKPILLIGLMGTALSMLLFGFSRSFGEALFARSLMGILNGNVAVLRTTVGEVATEKRHQATAFSIIPLLWNFGSILGPMLGGSKYLTRPKGSEVDFKGPDWYENFITKYPYALSNILVASLIMFSWLVAFLFLEETLPKARNRRDIGLEIGNWILAKLGYNASKSKDEEAETEVLIPDGASTTDQSSFNSEYSSILNPRANYASIVGDDEALIDDDASIESMGPFSRRMSEALLRRYSSENLTMSRMTTREGRRTLWHEFKEAFTPAVSQTLTANFLLSFHTIVFSEFLPVFLAGTAMPEKLKFPWKIVGGFGYDSSSIGTLLSTTGLIGSLNIMIMFPWLDRKFSTTTNFAAASSVFPIIYVTLPFLVFTLPGYSTLFPEGFTQVAIYVLCFVNAIAVSLGFPNMLMLVHRSSPPRNRAFINGLALSFSSLARCVGPLVWGHIMAFSDRIELGGLSWYILAALSIAVAIQAFCMTDYEDTT</sequence>
<keyword evidence="2" id="KW-0813">Transport</keyword>
<feature type="transmembrane region" description="Helical" evidence="6">
    <location>
        <begin position="438"/>
        <end position="459"/>
    </location>
</feature>
<dbReference type="RefSeq" id="XP_034009516.1">
    <property type="nucleotide sequence ID" value="XM_034158675.1"/>
</dbReference>
<dbReference type="PANTHER" id="PTHR23504:SF15">
    <property type="entry name" value="MAJOR FACILITATOR SUPERFAMILY (MFS) PROFILE DOMAIN-CONTAINING PROTEIN"/>
    <property type="match status" value="1"/>
</dbReference>
<evidence type="ECO:0000313" key="9">
    <source>
        <dbReference type="Proteomes" id="UP000449547"/>
    </source>
</evidence>
<feature type="domain" description="Major facilitator superfamily (MFS) profile" evidence="7">
    <location>
        <begin position="1"/>
        <end position="531"/>
    </location>
</feature>
<comment type="subcellular location">
    <subcellularLocation>
        <location evidence="1">Membrane</location>
        <topology evidence="1">Multi-pass membrane protein</topology>
    </subcellularLocation>
</comment>
<feature type="transmembrane region" description="Helical" evidence="6">
    <location>
        <begin position="404"/>
        <end position="426"/>
    </location>
</feature>
<feature type="transmembrane region" description="Helical" evidence="6">
    <location>
        <begin position="24"/>
        <end position="43"/>
    </location>
</feature>
<evidence type="ECO:0000256" key="4">
    <source>
        <dbReference type="ARBA" id="ARBA00022989"/>
    </source>
</evidence>
<dbReference type="InterPro" id="IPR036259">
    <property type="entry name" value="MFS_trans_sf"/>
</dbReference>
<dbReference type="SUPFAM" id="SSF103473">
    <property type="entry name" value="MFS general substrate transporter"/>
    <property type="match status" value="1"/>
</dbReference>
<dbReference type="GO" id="GO:0022857">
    <property type="term" value="F:transmembrane transporter activity"/>
    <property type="evidence" value="ECO:0007669"/>
    <property type="project" value="InterPro"/>
</dbReference>